<dbReference type="EMBL" id="CP002546">
    <property type="protein sequence ID" value="ADY59238.1"/>
    <property type="molecule type" value="Genomic_DNA"/>
</dbReference>
<feature type="compositionally biased region" description="Basic residues" evidence="1">
    <location>
        <begin position="882"/>
        <end position="893"/>
    </location>
</feature>
<dbReference type="KEGG" id="pbs:Plabr_1627"/>
<evidence type="ECO:0000313" key="4">
    <source>
        <dbReference type="EMBL" id="ADY59238.1"/>
    </source>
</evidence>
<evidence type="ECO:0000256" key="1">
    <source>
        <dbReference type="SAM" id="MobiDB-lite"/>
    </source>
</evidence>
<dbReference type="SUPFAM" id="SSF53300">
    <property type="entry name" value="vWA-like"/>
    <property type="match status" value="2"/>
</dbReference>
<feature type="transmembrane region" description="Helical" evidence="2">
    <location>
        <begin position="31"/>
        <end position="49"/>
    </location>
</feature>
<dbReference type="PROSITE" id="PS50234">
    <property type="entry name" value="VWFA"/>
    <property type="match status" value="2"/>
</dbReference>
<dbReference type="InterPro" id="IPR029062">
    <property type="entry name" value="Class_I_gatase-like"/>
</dbReference>
<feature type="domain" description="VWFA" evidence="3">
    <location>
        <begin position="58"/>
        <end position="175"/>
    </location>
</feature>
<feature type="compositionally biased region" description="Basic and acidic residues" evidence="1">
    <location>
        <begin position="909"/>
        <end position="922"/>
    </location>
</feature>
<keyword evidence="2" id="KW-0812">Transmembrane</keyword>
<accession>F0SSG7</accession>
<dbReference type="Pfam" id="PF00092">
    <property type="entry name" value="VWA"/>
    <property type="match status" value="1"/>
</dbReference>
<proteinExistence type="predicted"/>
<feature type="transmembrane region" description="Helical" evidence="2">
    <location>
        <begin position="6"/>
        <end position="24"/>
    </location>
</feature>
<feature type="region of interest" description="Disordered" evidence="1">
    <location>
        <begin position="868"/>
        <end position="938"/>
    </location>
</feature>
<name>F0SSG7_RUBBR</name>
<dbReference type="Pfam" id="PF13519">
    <property type="entry name" value="VWA_2"/>
    <property type="match status" value="1"/>
</dbReference>
<evidence type="ECO:0000313" key="5">
    <source>
        <dbReference type="Proteomes" id="UP000006860"/>
    </source>
</evidence>
<dbReference type="Proteomes" id="UP000006860">
    <property type="component" value="Chromosome"/>
</dbReference>
<dbReference type="InterPro" id="IPR002035">
    <property type="entry name" value="VWF_A"/>
</dbReference>
<reference evidence="5" key="1">
    <citation type="submission" date="2011-02" db="EMBL/GenBank/DDBJ databases">
        <title>The complete genome of Planctomyces brasiliensis DSM 5305.</title>
        <authorList>
            <person name="Lucas S."/>
            <person name="Copeland A."/>
            <person name="Lapidus A."/>
            <person name="Bruce D."/>
            <person name="Goodwin L."/>
            <person name="Pitluck S."/>
            <person name="Kyrpides N."/>
            <person name="Mavromatis K."/>
            <person name="Pagani I."/>
            <person name="Ivanova N."/>
            <person name="Ovchinnikova G."/>
            <person name="Lu M."/>
            <person name="Detter J.C."/>
            <person name="Han C."/>
            <person name="Land M."/>
            <person name="Hauser L."/>
            <person name="Markowitz V."/>
            <person name="Cheng J.-F."/>
            <person name="Hugenholtz P."/>
            <person name="Woyke T."/>
            <person name="Wu D."/>
            <person name="Tindall B."/>
            <person name="Pomrenke H.G."/>
            <person name="Brambilla E."/>
            <person name="Klenk H.-P."/>
            <person name="Eisen J.A."/>
        </authorList>
    </citation>
    <scope>NUCLEOTIDE SEQUENCE [LARGE SCALE GENOMIC DNA]</scope>
    <source>
        <strain evidence="5">ATCC 49424 / DSM 5305 / JCM 21570 / NBRC 103401 / IFAM 1448</strain>
    </source>
</reference>
<keyword evidence="2" id="KW-1133">Transmembrane helix</keyword>
<dbReference type="PANTHER" id="PTHR37947">
    <property type="entry name" value="BLL2462 PROTEIN"/>
    <property type="match status" value="1"/>
</dbReference>
<dbReference type="CDD" id="cd00198">
    <property type="entry name" value="vWFA"/>
    <property type="match status" value="2"/>
</dbReference>
<dbReference type="RefSeq" id="WP_013627965.1">
    <property type="nucleotide sequence ID" value="NC_015174.1"/>
</dbReference>
<evidence type="ECO:0000256" key="2">
    <source>
        <dbReference type="SAM" id="Phobius"/>
    </source>
</evidence>
<keyword evidence="5" id="KW-1185">Reference proteome</keyword>
<evidence type="ECO:0000259" key="3">
    <source>
        <dbReference type="PROSITE" id="PS50234"/>
    </source>
</evidence>
<feature type="domain" description="VWFA" evidence="3">
    <location>
        <begin position="399"/>
        <end position="575"/>
    </location>
</feature>
<protein>
    <recommendedName>
        <fullName evidence="3">VWFA domain-containing protein</fullName>
    </recommendedName>
</protein>
<dbReference type="SUPFAM" id="SSF52317">
    <property type="entry name" value="Class I glutamine amidotransferase-like"/>
    <property type="match status" value="1"/>
</dbReference>
<organism evidence="4 5">
    <name type="scientific">Rubinisphaera brasiliensis (strain ATCC 49424 / DSM 5305 / JCM 21570 / IAM 15109 / NBRC 103401 / IFAM 1448)</name>
    <name type="common">Planctomyces brasiliensis</name>
    <dbReference type="NCBI Taxonomy" id="756272"/>
    <lineage>
        <taxon>Bacteria</taxon>
        <taxon>Pseudomonadati</taxon>
        <taxon>Planctomycetota</taxon>
        <taxon>Planctomycetia</taxon>
        <taxon>Planctomycetales</taxon>
        <taxon>Planctomycetaceae</taxon>
        <taxon>Rubinisphaera</taxon>
    </lineage>
</organism>
<dbReference type="SMART" id="SM00327">
    <property type="entry name" value="VWA"/>
    <property type="match status" value="2"/>
</dbReference>
<dbReference type="PANTHER" id="PTHR37947:SF2">
    <property type="entry name" value="VON WILLEBRAND FACTOR TYPE A"/>
    <property type="match status" value="1"/>
</dbReference>
<gene>
    <name evidence="4" type="ordered locus">Plabr_1627</name>
</gene>
<dbReference type="InterPro" id="IPR036465">
    <property type="entry name" value="vWFA_dom_sf"/>
</dbReference>
<dbReference type="OrthoDB" id="9781333at2"/>
<dbReference type="STRING" id="756272.Plabr_1627"/>
<keyword evidence="2" id="KW-0472">Membrane</keyword>
<dbReference type="Gene3D" id="3.40.50.880">
    <property type="match status" value="1"/>
</dbReference>
<dbReference type="HOGENOM" id="CLU_007196_0_0_0"/>
<sequence>MIEFYYPELLLVGVPLAFLFWRYARSGPATTVIRALVALLLLFAIAGPLRNLGGRGIDVLVVADRSRSVSEDSQQVIRELVNNLDRNRGRGDRVGLITFGSAAQIERVPSETAVFDEFTKPVNLDGSDLNAAIQTAVNLSEDRRPTRVLVLSDGEANGMDPTSAARRARELGVPIDFRLFDRVRVGDIAVESVNLPEAISPREPFQFSVFVQADRAAEGTLVIKRNGEVITTAERSFRVGRNRFLFRDLVDRPGFLNYDVELQIEGDPLTANNIGTAGLRVDAGPRVLVLNTDGQRGNLAQALEAGRIATDVANIDEFPLTQDSLDPYRAVILENVPARSLGRIKMEQLAQYVEDLGGGLMLTGGQRSFGVGGYFNSPLDDVLPVSMEMREEHRKNRLALAIALDRSGSMTAPVSGGKTKMDLANLGTAECIRLLSPSDEVAVIAVDSTPHTIVPLTNVSNPDDIAQQVLGIQSMGGGIFVYEALVAAGNELMKSDLATKHIILFSDAADSEEPGAYRSLIKDYENAGITVSVIGLGTTADVDAKLLQEIATLGSGNIMFTQDVAELPRLFTEDTMSVARSSFVEADPETQPDGIPAVQVADSRLIGDWGNSPFPNVAGYNLSYLKPEATMGVVSQDEYNAPLSAFWYRGLGRAVALSVEVDGPFSGGLNSWEDYPDFLITHTRWLLGGESPNEVFIELQREGQDAVATIELDPNRSNRGGQEVPDLVVVPPGRERQETVQPEFSWIGPDTLQARFRLDRMGTYRTLVVNGTQNIQRGPTVSLPYSPEFAPRGGLPTGKETLEEMARLSGGEQRVNVLEVFENSPRSPKKTSLVPLLLAAALMLMVLEIAGRRLSLWELLAWRRAASSEAEEPSYTTPARSPRSKPQRTRAAKPAKPEKNTPKPTPSPKADKASEKPADTPKVDIFAAAKNRAKRRLD</sequence>
<dbReference type="AlphaFoldDB" id="F0SSG7"/>
<dbReference type="Gene3D" id="3.40.50.410">
    <property type="entry name" value="von Willebrand factor, type A domain"/>
    <property type="match status" value="2"/>
</dbReference>
<dbReference type="eggNOG" id="COG2304">
    <property type="taxonomic scope" value="Bacteria"/>
</dbReference>